<dbReference type="GO" id="GO:0006631">
    <property type="term" value="P:fatty acid metabolic process"/>
    <property type="evidence" value="ECO:0007669"/>
    <property type="project" value="TreeGrafter"/>
</dbReference>
<evidence type="ECO:0000256" key="1">
    <source>
        <dbReference type="ARBA" id="ARBA00006432"/>
    </source>
</evidence>
<dbReference type="PANTHER" id="PTHR43201:SF5">
    <property type="entry name" value="MEDIUM-CHAIN ACYL-COA LIGASE ACSF2, MITOCHONDRIAL"/>
    <property type="match status" value="1"/>
</dbReference>
<dbReference type="Proteomes" id="UP001066327">
    <property type="component" value="Unassembled WGS sequence"/>
</dbReference>
<evidence type="ECO:0000313" key="5">
    <source>
        <dbReference type="EMBL" id="MCZ4589294.1"/>
    </source>
</evidence>
<evidence type="ECO:0000313" key="7">
    <source>
        <dbReference type="EMBL" id="WLF52473.1"/>
    </source>
</evidence>
<dbReference type="Pfam" id="PF13193">
    <property type="entry name" value="AMP-binding_C"/>
    <property type="match status" value="1"/>
</dbReference>
<dbReference type="PANTHER" id="PTHR43201">
    <property type="entry name" value="ACYL-COA SYNTHETASE"/>
    <property type="match status" value="1"/>
</dbReference>
<evidence type="ECO:0000259" key="3">
    <source>
        <dbReference type="Pfam" id="PF00501"/>
    </source>
</evidence>
<dbReference type="InterPro" id="IPR025110">
    <property type="entry name" value="AMP-bd_C"/>
</dbReference>
<dbReference type="InterPro" id="IPR045851">
    <property type="entry name" value="AMP-bd_C_sf"/>
</dbReference>
<dbReference type="EMBL" id="JAPWIS010000030">
    <property type="protein sequence ID" value="MCZ4589294.1"/>
    <property type="molecule type" value="Genomic_DNA"/>
</dbReference>
<keyword evidence="7" id="KW-0614">Plasmid</keyword>
<dbReference type="Pfam" id="PF00501">
    <property type="entry name" value="AMP-binding"/>
    <property type="match status" value="1"/>
</dbReference>
<dbReference type="RefSeq" id="WP_269592499.1">
    <property type="nucleotide sequence ID" value="NZ_CP130956.1"/>
</dbReference>
<reference evidence="7" key="2">
    <citation type="submission" date="2023-07" db="EMBL/GenBank/DDBJ databases">
        <title>Genomic analysis of Rhodococcus opacus VOC-14 with glycol ethers degradation activity.</title>
        <authorList>
            <person name="Narkevich D.A."/>
            <person name="Hlushen A.M."/>
            <person name="Akhremchuk A.E."/>
            <person name="Sikolenko M.A."/>
            <person name="Valentovich L.N."/>
        </authorList>
    </citation>
    <scope>NUCLEOTIDE SEQUENCE</scope>
    <source>
        <strain evidence="7">VOC-14</strain>
        <plasmid evidence="7">pRho-VOC14-L</plasmid>
    </source>
</reference>
<dbReference type="EMBL" id="CP130956">
    <property type="protein sequence ID" value="WLF51730.1"/>
    <property type="molecule type" value="Genomic_DNA"/>
</dbReference>
<dbReference type="Gene3D" id="3.30.300.30">
    <property type="match status" value="1"/>
</dbReference>
<protein>
    <submittedName>
        <fullName evidence="7">AMP-binding protein</fullName>
    </submittedName>
</protein>
<name>A0AAX3YUM6_RHOOP</name>
<dbReference type="EMBL" id="CP130956">
    <property type="protein sequence ID" value="WLF52473.1"/>
    <property type="molecule type" value="Genomic_DNA"/>
</dbReference>
<dbReference type="InterPro" id="IPR000873">
    <property type="entry name" value="AMP-dep_synth/lig_dom"/>
</dbReference>
<organism evidence="7 9">
    <name type="scientific">Rhodococcus opacus</name>
    <name type="common">Nocardia opaca</name>
    <dbReference type="NCBI Taxonomy" id="37919"/>
    <lineage>
        <taxon>Bacteria</taxon>
        <taxon>Bacillati</taxon>
        <taxon>Actinomycetota</taxon>
        <taxon>Actinomycetes</taxon>
        <taxon>Mycobacteriales</taxon>
        <taxon>Nocardiaceae</taxon>
        <taxon>Rhodococcus</taxon>
    </lineage>
</organism>
<accession>A0AAX3YUM6</accession>
<dbReference type="GO" id="GO:0031956">
    <property type="term" value="F:medium-chain fatty acid-CoA ligase activity"/>
    <property type="evidence" value="ECO:0007669"/>
    <property type="project" value="TreeGrafter"/>
</dbReference>
<comment type="similarity">
    <text evidence="1">Belongs to the ATP-dependent AMP-binding enzyme family.</text>
</comment>
<evidence type="ECO:0000313" key="8">
    <source>
        <dbReference type="Proteomes" id="UP001066327"/>
    </source>
</evidence>
<keyword evidence="8" id="KW-1185">Reference proteome</keyword>
<evidence type="ECO:0000256" key="2">
    <source>
        <dbReference type="ARBA" id="ARBA00022598"/>
    </source>
</evidence>
<dbReference type="Gene3D" id="3.40.50.12780">
    <property type="entry name" value="N-terminal domain of ligase-like"/>
    <property type="match status" value="1"/>
</dbReference>
<evidence type="ECO:0000259" key="4">
    <source>
        <dbReference type="Pfam" id="PF13193"/>
    </source>
</evidence>
<feature type="domain" description="AMP-dependent synthetase/ligase" evidence="3">
    <location>
        <begin position="16"/>
        <end position="387"/>
    </location>
</feature>
<proteinExistence type="inferred from homology"/>
<evidence type="ECO:0000313" key="6">
    <source>
        <dbReference type="EMBL" id="WLF51730.1"/>
    </source>
</evidence>
<reference evidence="5" key="1">
    <citation type="submission" date="2022-12" db="EMBL/GenBank/DDBJ databases">
        <authorList>
            <person name="Krivoruchko A.V."/>
            <person name="Elkin A."/>
        </authorList>
    </citation>
    <scope>NUCLEOTIDE SEQUENCE</scope>
    <source>
        <strain evidence="5">IEGM 249</strain>
    </source>
</reference>
<dbReference type="SUPFAM" id="SSF56801">
    <property type="entry name" value="Acetyl-CoA synthetase-like"/>
    <property type="match status" value="1"/>
</dbReference>
<geneLocation type="plasmid" evidence="7 9">
    <name>pRho-VOC14-L</name>
</geneLocation>
<feature type="domain" description="AMP-binding enzyme C-terminal" evidence="4">
    <location>
        <begin position="439"/>
        <end position="507"/>
    </location>
</feature>
<dbReference type="Proteomes" id="UP001231166">
    <property type="component" value="Plasmid pRho-VOC14-L"/>
</dbReference>
<dbReference type="AlphaFoldDB" id="A0AAX3YUM6"/>
<sequence>MKLEGLCPLTTAEALRRAVTIAPDIDAVVTKRERMTYAELDETVRRLRSALAARGVRRGTRVGICLGNEPTWVALFLAISSLGAVTVPVNTRFRTDEFAQVLRQARVELLFLTEKVLTSDMLGMLRQACPEVDTALPSSTLPDLTAVVVVDGSVPAAATSWNEFLAGAGAEVAPTCTPDDIALIQSTSGTTSYPKGVLLTHRSMCANAFFSGGRMGFRIGDRFHSARPFFHVAGSTLSVLSALQHGVTLVTMPKFDAGEALELMESERCTHFSGNDTIALLLLNHPDRPHRNLRLRGAWVAASSAVIERVIRELGATECVAGYGLSESSPNVAQSAWWEDEATRVAAKMRVEPGLEVCIRSLDTDADCPPDVNGEILVRGWSLMQGYDNMPQETAHAIDADGWLHTGDLGNLDEDGRLSFVGRAKEIIRVGGENVSPAEVEDALHRHPAIKQAVVVSVPDPRLIEVPFAFVVLNNGHALAAQDILAWLRPRIAGFKVPKYAQVVDGFEGIGMTASSKVQKRHLATHAETLLSERISG</sequence>
<gene>
    <name evidence="5" type="ORF">O4328_37605</name>
    <name evidence="6" type="ORF">Q5707_40285</name>
    <name evidence="7" type="ORF">Q5707_44710</name>
</gene>
<keyword evidence="2" id="KW-0436">Ligase</keyword>
<dbReference type="InterPro" id="IPR042099">
    <property type="entry name" value="ANL_N_sf"/>
</dbReference>
<evidence type="ECO:0000313" key="9">
    <source>
        <dbReference type="Proteomes" id="UP001231166"/>
    </source>
</evidence>